<organism evidence="2 3">
    <name type="scientific">Ligilactobacillus pabuli</name>
    <dbReference type="NCBI Taxonomy" id="2886039"/>
    <lineage>
        <taxon>Bacteria</taxon>
        <taxon>Bacillati</taxon>
        <taxon>Bacillota</taxon>
        <taxon>Bacilli</taxon>
        <taxon>Lactobacillales</taxon>
        <taxon>Lactobacillaceae</taxon>
        <taxon>Ligilactobacillus</taxon>
    </lineage>
</organism>
<dbReference type="Pfam" id="PF19807">
    <property type="entry name" value="DUF6290"/>
    <property type="match status" value="1"/>
</dbReference>
<dbReference type="SUPFAM" id="SSF47598">
    <property type="entry name" value="Ribbon-helix-helix"/>
    <property type="match status" value="1"/>
</dbReference>
<keyword evidence="1" id="KW-0175">Coiled coil</keyword>
<dbReference type="RefSeq" id="WP_244054947.1">
    <property type="nucleotide sequence ID" value="NZ_BQXH01000006.1"/>
</dbReference>
<dbReference type="Proteomes" id="UP001055149">
    <property type="component" value="Unassembled WGS sequence"/>
</dbReference>
<protein>
    <recommendedName>
        <fullName evidence="4">Ribbon-helix-helix protein, CopG family</fullName>
    </recommendedName>
</protein>
<dbReference type="InterPro" id="IPR046257">
    <property type="entry name" value="DUF6290"/>
</dbReference>
<reference evidence="2" key="1">
    <citation type="journal article" date="2022" name="Int. J. Syst. Evol. Microbiol.">
        <title>A novel species of lactic acid bacteria, Ligilactobacillus pabuli sp. nov., isolated from alfalfa silage.</title>
        <authorList>
            <person name="Tohno M."/>
            <person name="Tanizawa Y."/>
            <person name="Sawada H."/>
            <person name="Sakamoto M."/>
            <person name="Ohkuma M."/>
            <person name="Kobayashi H."/>
        </authorList>
    </citation>
    <scope>NUCLEOTIDE SEQUENCE</scope>
    <source>
        <strain evidence="2">AF129</strain>
    </source>
</reference>
<proteinExistence type="predicted"/>
<name>A0ABQ5JGS3_9LACO</name>
<accession>A0ABQ5JGS3</accession>
<keyword evidence="3" id="KW-1185">Reference proteome</keyword>
<dbReference type="EMBL" id="BQXH01000006">
    <property type="protein sequence ID" value="GKS81184.1"/>
    <property type="molecule type" value="Genomic_DNA"/>
</dbReference>
<evidence type="ECO:0000256" key="1">
    <source>
        <dbReference type="SAM" id="Coils"/>
    </source>
</evidence>
<feature type="coiled-coil region" evidence="1">
    <location>
        <begin position="47"/>
        <end position="74"/>
    </location>
</feature>
<evidence type="ECO:0008006" key="4">
    <source>
        <dbReference type="Google" id="ProtNLM"/>
    </source>
</evidence>
<dbReference type="NCBIfam" id="NF046040">
    <property type="entry name" value="RelB_antitoxin"/>
    <property type="match status" value="1"/>
</dbReference>
<sequence length="83" mass="9679">MKLLEKKEGRLIMTTTTIRMPEDQYKEVQKLAAFEGLSVSAFMRKAVLEQIEDIQDYEDGMKILEENNERVSREDVLREVLSA</sequence>
<gene>
    <name evidence="2" type="ORF">LPAF129_08700</name>
</gene>
<evidence type="ECO:0000313" key="2">
    <source>
        <dbReference type="EMBL" id="GKS81184.1"/>
    </source>
</evidence>
<evidence type="ECO:0000313" key="3">
    <source>
        <dbReference type="Proteomes" id="UP001055149"/>
    </source>
</evidence>
<dbReference type="InterPro" id="IPR010985">
    <property type="entry name" value="Ribbon_hlx_hlx"/>
</dbReference>
<comment type="caution">
    <text evidence="2">The sequence shown here is derived from an EMBL/GenBank/DDBJ whole genome shotgun (WGS) entry which is preliminary data.</text>
</comment>